<keyword evidence="2" id="KW-1185">Reference proteome</keyword>
<comment type="caution">
    <text evidence="1">The sequence shown here is derived from an EMBL/GenBank/DDBJ whole genome shotgun (WGS) entry which is preliminary data.</text>
</comment>
<evidence type="ECO:0000313" key="1">
    <source>
        <dbReference type="EMBL" id="KAJ8632146.1"/>
    </source>
</evidence>
<dbReference type="Proteomes" id="UP001234297">
    <property type="component" value="Chromosome 8"/>
</dbReference>
<sequence length="96" mass="11332">MVTGAPRTGNGKEIGNTTICNQFDPRVGREERVQRYKEKKKNRKFEKKIRYESRKVYAEQRPRIKGRFVKRPESSEPTAPPPYNHPDLHGMGWFRS</sequence>
<reference evidence="1 2" key="1">
    <citation type="journal article" date="2022" name="Hortic Res">
        <title>A haplotype resolved chromosomal level avocado genome allows analysis of novel avocado genes.</title>
        <authorList>
            <person name="Nath O."/>
            <person name="Fletcher S.J."/>
            <person name="Hayward A."/>
            <person name="Shaw L.M."/>
            <person name="Masouleh A.K."/>
            <person name="Furtado A."/>
            <person name="Henry R.J."/>
            <person name="Mitter N."/>
        </authorList>
    </citation>
    <scope>NUCLEOTIDE SEQUENCE [LARGE SCALE GENOMIC DNA]</scope>
    <source>
        <strain evidence="2">cv. Hass</strain>
    </source>
</reference>
<proteinExistence type="predicted"/>
<protein>
    <submittedName>
        <fullName evidence="1">Uncharacterized protein</fullName>
    </submittedName>
</protein>
<evidence type="ECO:0000313" key="2">
    <source>
        <dbReference type="Proteomes" id="UP001234297"/>
    </source>
</evidence>
<accession>A0ACC2LFE4</accession>
<gene>
    <name evidence="1" type="ORF">MRB53_025482</name>
</gene>
<dbReference type="EMBL" id="CM056816">
    <property type="protein sequence ID" value="KAJ8632146.1"/>
    <property type="molecule type" value="Genomic_DNA"/>
</dbReference>
<name>A0ACC2LFE4_PERAE</name>
<organism evidence="1 2">
    <name type="scientific">Persea americana</name>
    <name type="common">Avocado</name>
    <dbReference type="NCBI Taxonomy" id="3435"/>
    <lineage>
        <taxon>Eukaryota</taxon>
        <taxon>Viridiplantae</taxon>
        <taxon>Streptophyta</taxon>
        <taxon>Embryophyta</taxon>
        <taxon>Tracheophyta</taxon>
        <taxon>Spermatophyta</taxon>
        <taxon>Magnoliopsida</taxon>
        <taxon>Magnoliidae</taxon>
        <taxon>Laurales</taxon>
        <taxon>Lauraceae</taxon>
        <taxon>Persea</taxon>
    </lineage>
</organism>